<sequence length="31" mass="3482">MVIGFFATITQGFSLTHSVHRAPGHLYMCCR</sequence>
<reference evidence="1" key="1">
    <citation type="submission" date="2018-02" db="EMBL/GenBank/DDBJ databases">
        <title>Rhizophora mucronata_Transcriptome.</title>
        <authorList>
            <person name="Meera S.P."/>
            <person name="Sreeshan A."/>
            <person name="Augustine A."/>
        </authorList>
    </citation>
    <scope>NUCLEOTIDE SEQUENCE</scope>
    <source>
        <tissue evidence="1">Leaf</tissue>
    </source>
</reference>
<dbReference type="EMBL" id="GGEC01066332">
    <property type="protein sequence ID" value="MBX46816.1"/>
    <property type="molecule type" value="Transcribed_RNA"/>
</dbReference>
<name>A0A2P2NWC6_RHIMU</name>
<protein>
    <submittedName>
        <fullName evidence="1">Uncharacterized protein</fullName>
    </submittedName>
</protein>
<proteinExistence type="predicted"/>
<accession>A0A2P2NWC6</accession>
<dbReference type="AlphaFoldDB" id="A0A2P2NWC6"/>
<evidence type="ECO:0000313" key="1">
    <source>
        <dbReference type="EMBL" id="MBX46816.1"/>
    </source>
</evidence>
<organism evidence="1">
    <name type="scientific">Rhizophora mucronata</name>
    <name type="common">Asiatic mangrove</name>
    <dbReference type="NCBI Taxonomy" id="61149"/>
    <lineage>
        <taxon>Eukaryota</taxon>
        <taxon>Viridiplantae</taxon>
        <taxon>Streptophyta</taxon>
        <taxon>Embryophyta</taxon>
        <taxon>Tracheophyta</taxon>
        <taxon>Spermatophyta</taxon>
        <taxon>Magnoliopsida</taxon>
        <taxon>eudicotyledons</taxon>
        <taxon>Gunneridae</taxon>
        <taxon>Pentapetalae</taxon>
        <taxon>rosids</taxon>
        <taxon>fabids</taxon>
        <taxon>Malpighiales</taxon>
        <taxon>Rhizophoraceae</taxon>
        <taxon>Rhizophora</taxon>
    </lineage>
</organism>